<reference evidence="11 13" key="1">
    <citation type="submission" date="2014-07" db="EMBL/GenBank/DDBJ databases">
        <title>Porphyromonadaceae bacterium OUH 308042 = ATCC BAA-2681 = DSM 28342 draft genome.</title>
        <authorList>
            <person name="Sydenham T.V."/>
            <person name="Hasman H."/>
            <person name="Justensen U.S."/>
        </authorList>
    </citation>
    <scope>NUCLEOTIDE SEQUENCE [LARGE SCALE GENOMIC DNA]</scope>
    <source>
        <strain evidence="11 13">OUH 308042</strain>
    </source>
</reference>
<feature type="domain" description="POTRA" evidence="9">
    <location>
        <begin position="334"/>
        <end position="404"/>
    </location>
</feature>
<protein>
    <submittedName>
        <fullName evidence="11">Patatin</fullName>
    </submittedName>
</protein>
<feature type="short sequence motif" description="DGA/G" evidence="6">
    <location>
        <begin position="205"/>
        <end position="207"/>
    </location>
</feature>
<dbReference type="Gene3D" id="3.40.1090.10">
    <property type="entry name" value="Cytosolic phospholipase A2 catalytic domain"/>
    <property type="match status" value="2"/>
</dbReference>
<accession>A0A0C3RD30</accession>
<dbReference type="PROSITE" id="PS51779">
    <property type="entry name" value="POTRA"/>
    <property type="match status" value="1"/>
</dbReference>
<dbReference type="InterPro" id="IPR043864">
    <property type="entry name" value="Omp85-like_dom"/>
</dbReference>
<dbReference type="EMBL" id="JPIU01000051">
    <property type="protein sequence ID" value="KIO42594.1"/>
    <property type="molecule type" value="Genomic_DNA"/>
</dbReference>
<keyword evidence="7" id="KW-0732">Signal</keyword>
<dbReference type="Pfam" id="PF19143">
    <property type="entry name" value="Omp85_2"/>
    <property type="match status" value="1"/>
</dbReference>
<organism evidence="11 13">
    <name type="scientific">Sanguibacteroides justesenii</name>
    <dbReference type="NCBI Taxonomy" id="1547597"/>
    <lineage>
        <taxon>Bacteria</taxon>
        <taxon>Pseudomonadati</taxon>
        <taxon>Bacteroidota</taxon>
        <taxon>Bacteroidia</taxon>
        <taxon>Bacteroidales</taxon>
        <taxon>Porphyromonadaceae</taxon>
        <taxon>Sanguibacteroides</taxon>
    </lineage>
</organism>
<dbReference type="InterPro" id="IPR034746">
    <property type="entry name" value="POTRA"/>
</dbReference>
<evidence type="ECO:0000313" key="12">
    <source>
        <dbReference type="Proteomes" id="UP000031937"/>
    </source>
</evidence>
<dbReference type="Proteomes" id="UP000031937">
    <property type="component" value="Unassembled WGS sequence"/>
</dbReference>
<feature type="signal peptide" evidence="7">
    <location>
        <begin position="1"/>
        <end position="20"/>
    </location>
</feature>
<gene>
    <name evidence="11" type="ORF">BA92_14615</name>
    <name evidence="10" type="ORF">IE90_14590</name>
</gene>
<dbReference type="OrthoDB" id="9770965at2"/>
<dbReference type="GO" id="GO:0016020">
    <property type="term" value="C:membrane"/>
    <property type="evidence" value="ECO:0007669"/>
    <property type="project" value="UniProtKB-SubCell"/>
</dbReference>
<evidence type="ECO:0000313" key="11">
    <source>
        <dbReference type="EMBL" id="KIO42594.1"/>
    </source>
</evidence>
<evidence type="ECO:0000256" key="7">
    <source>
        <dbReference type="SAM" id="SignalP"/>
    </source>
</evidence>
<dbReference type="InterPro" id="IPR050301">
    <property type="entry name" value="NTE"/>
</dbReference>
<evidence type="ECO:0000313" key="10">
    <source>
        <dbReference type="EMBL" id="KIO42508.1"/>
    </source>
</evidence>
<evidence type="ECO:0000256" key="1">
    <source>
        <dbReference type="ARBA" id="ARBA00004370"/>
    </source>
</evidence>
<dbReference type="GO" id="GO:0016787">
    <property type="term" value="F:hydrolase activity"/>
    <property type="evidence" value="ECO:0007669"/>
    <property type="project" value="UniProtKB-UniRule"/>
</dbReference>
<reference evidence="10 12" key="2">
    <citation type="submission" date="2014-07" db="EMBL/GenBank/DDBJ databases">
        <title>Porphyromonadaceae bacterium OUH 334697 = ATCC BAA-2682 = DSM 28341 draft genome.</title>
        <authorList>
            <person name="Sydenham T.V."/>
            <person name="Hasman H."/>
            <person name="Justesen U.S."/>
        </authorList>
    </citation>
    <scope>NUCLEOTIDE SEQUENCE [LARGE SCALE GENOMIC DNA]</scope>
    <source>
        <strain evidence="10 12">OUH 334697</strain>
    </source>
</reference>
<comment type="subcellular location">
    <subcellularLocation>
        <location evidence="1">Membrane</location>
    </subcellularLocation>
</comment>
<dbReference type="Gene3D" id="3.10.20.310">
    <property type="entry name" value="membrane protein fhac"/>
    <property type="match status" value="1"/>
</dbReference>
<evidence type="ECO:0000256" key="3">
    <source>
        <dbReference type="ARBA" id="ARBA00022963"/>
    </source>
</evidence>
<dbReference type="InterPro" id="IPR002641">
    <property type="entry name" value="PNPLA_dom"/>
</dbReference>
<evidence type="ECO:0000256" key="6">
    <source>
        <dbReference type="PROSITE-ProRule" id="PRU01161"/>
    </source>
</evidence>
<comment type="caution">
    <text evidence="11">The sequence shown here is derived from an EMBL/GenBank/DDBJ whole genome shotgun (WGS) entry which is preliminary data.</text>
</comment>
<evidence type="ECO:0000313" key="13">
    <source>
        <dbReference type="Proteomes" id="UP000031980"/>
    </source>
</evidence>
<evidence type="ECO:0000259" key="8">
    <source>
        <dbReference type="PROSITE" id="PS51635"/>
    </source>
</evidence>
<keyword evidence="5" id="KW-0472">Membrane</keyword>
<name>A0A0C3RD30_9PORP</name>
<keyword evidence="3 6" id="KW-0442">Lipid degradation</keyword>
<proteinExistence type="predicted"/>
<evidence type="ECO:0000256" key="5">
    <source>
        <dbReference type="ARBA" id="ARBA00023136"/>
    </source>
</evidence>
<evidence type="ECO:0000256" key="4">
    <source>
        <dbReference type="ARBA" id="ARBA00023098"/>
    </source>
</evidence>
<dbReference type="PROSITE" id="PS51635">
    <property type="entry name" value="PNPLA"/>
    <property type="match status" value="1"/>
</dbReference>
<feature type="domain" description="PNPLA" evidence="8">
    <location>
        <begin position="27"/>
        <end position="218"/>
    </location>
</feature>
<dbReference type="AlphaFoldDB" id="A0A0C3RD30"/>
<dbReference type="Pfam" id="PF01734">
    <property type="entry name" value="Patatin"/>
    <property type="match status" value="1"/>
</dbReference>
<evidence type="ECO:0000259" key="9">
    <source>
        <dbReference type="PROSITE" id="PS51779"/>
    </source>
</evidence>
<dbReference type="GO" id="GO:0016042">
    <property type="term" value="P:lipid catabolic process"/>
    <property type="evidence" value="ECO:0007669"/>
    <property type="project" value="UniProtKB-UniRule"/>
</dbReference>
<keyword evidence="4 6" id="KW-0443">Lipid metabolism</keyword>
<dbReference type="Gene3D" id="2.40.160.50">
    <property type="entry name" value="membrane protein fhac: a member of the omp85/tpsb transporter family"/>
    <property type="match status" value="1"/>
</dbReference>
<sequence length="730" mass="83356">MKRVWLSFLFFLLLCSTADAQRKKVGLVLSGGGAKGVAHIGVLQVLEKAGIPVDIIVGTSMGSIVGGLYAIGYRADVLDSLVRRQNWEFLLSDKVYRYDLSFSEKEQDEKYLLSIPFDRSRKQGRSLGFVSGQNIYNLFQDLTIGYHDSLDFMKLPIPFTCIAADMITRKEIRLDRGNLALAMRASMAIPGAFTPVRMEDMVLVDGGVLNNFPVDVAKALGAEVIIGVDVQADLLGADELKSVSQVIPQIINLLCMNKYEANLKQTDLLIRPNVKGYTAASFSTKAIDSLLARGKIAALSKWDELMAFKEKIGIKPEKVESKVGKSRFVSPGYFRIRDIRVLGVSPKDEKWVRRKLYVRENSEISLRDLHRTIAVLYGTKAFSAVNYRLVGDPPYDLELTLKEHPVSRVNIGFRFDSEEMAAILLNTTWTNRALRGSRFSVTGRLSANPYVRLEYTLENTFLRRFNLAYMFRFSDVNVYKEGHKDYNMTFRYHMGEFGLSNFYFRNFQFQVGLRYEYFDYNSFLYSAGGEVMDVRPEGFFSYCGSARLETYDRRYYPTRGVSFRADYSLYTDNMITYKEHSPFSVLESRLEGVIPLTNRLKILPSVSGRVLIGRSPAYSYLNCMGGVHPGRYLPQQIAFLGINHMEMAEHSLIVWRLRLRQRMGGRHYASLIGNYAQQDDRFFDMWGRRGIWGGGVSYSRDSRLGPIDIVFSLSDRDKKLKFYFDLGFYF</sequence>
<dbReference type="RefSeq" id="WP_041504562.1">
    <property type="nucleotide sequence ID" value="NZ_JPIT01000039.1"/>
</dbReference>
<dbReference type="InterPro" id="IPR016035">
    <property type="entry name" value="Acyl_Trfase/lysoPLipase"/>
</dbReference>
<feature type="active site" description="Proton acceptor" evidence="6">
    <location>
        <position position="205"/>
    </location>
</feature>
<evidence type="ECO:0000256" key="2">
    <source>
        <dbReference type="ARBA" id="ARBA00022801"/>
    </source>
</evidence>
<keyword evidence="2 6" id="KW-0378">Hydrolase</keyword>
<dbReference type="EMBL" id="JPIT01000039">
    <property type="protein sequence ID" value="KIO42508.1"/>
    <property type="molecule type" value="Genomic_DNA"/>
</dbReference>
<dbReference type="PANTHER" id="PTHR14226:SF76">
    <property type="entry name" value="NTE FAMILY PROTEIN RSSA"/>
    <property type="match status" value="1"/>
</dbReference>
<dbReference type="Proteomes" id="UP000031980">
    <property type="component" value="Unassembled WGS sequence"/>
</dbReference>
<feature type="chain" id="PRO_5043118886" evidence="7">
    <location>
        <begin position="21"/>
        <end position="730"/>
    </location>
</feature>
<keyword evidence="13" id="KW-1185">Reference proteome</keyword>
<dbReference type="CDD" id="cd07205">
    <property type="entry name" value="Pat_PNPLA6_PNPLA7_NTE1_like"/>
    <property type="match status" value="1"/>
</dbReference>
<feature type="short sequence motif" description="GXSXG" evidence="6">
    <location>
        <begin position="58"/>
        <end position="62"/>
    </location>
</feature>
<dbReference type="SUPFAM" id="SSF52151">
    <property type="entry name" value="FabD/lysophospholipase-like"/>
    <property type="match status" value="1"/>
</dbReference>
<feature type="short sequence motif" description="GXGXXG" evidence="6">
    <location>
        <begin position="31"/>
        <end position="36"/>
    </location>
</feature>
<feature type="active site" description="Nucleophile" evidence="6">
    <location>
        <position position="60"/>
    </location>
</feature>
<dbReference type="PANTHER" id="PTHR14226">
    <property type="entry name" value="NEUROPATHY TARGET ESTERASE/SWISS CHEESE D.MELANOGASTER"/>
    <property type="match status" value="1"/>
</dbReference>